<dbReference type="SUPFAM" id="SSF89796">
    <property type="entry name" value="CoA-transferase family III (CaiB/BaiF)"/>
    <property type="match status" value="1"/>
</dbReference>
<dbReference type="AlphaFoldDB" id="A0A4Y9A6F4"/>
<gene>
    <name evidence="2" type="ORF">E4U82_18825</name>
</gene>
<evidence type="ECO:0000313" key="3">
    <source>
        <dbReference type="Proteomes" id="UP000298484"/>
    </source>
</evidence>
<comment type="caution">
    <text evidence="2">The sequence shown here is derived from an EMBL/GenBank/DDBJ whole genome shotgun (WGS) entry which is preliminary data.</text>
</comment>
<dbReference type="Pfam" id="PF02515">
    <property type="entry name" value="CoA_transf_3"/>
    <property type="match status" value="1"/>
</dbReference>
<accession>A0A4Y9A6F4</accession>
<evidence type="ECO:0000313" key="2">
    <source>
        <dbReference type="EMBL" id="TFJ91229.1"/>
    </source>
</evidence>
<name>A0A4Y9A6F4_9BACI</name>
<dbReference type="Gene3D" id="3.30.1540.10">
    <property type="entry name" value="formyl-coa transferase, domain 3"/>
    <property type="match status" value="1"/>
</dbReference>
<protein>
    <submittedName>
        <fullName evidence="2">CoA transferase</fullName>
    </submittedName>
</protein>
<dbReference type="GO" id="GO:0008410">
    <property type="term" value="F:CoA-transferase activity"/>
    <property type="evidence" value="ECO:0007669"/>
    <property type="project" value="TreeGrafter"/>
</dbReference>
<evidence type="ECO:0000256" key="1">
    <source>
        <dbReference type="ARBA" id="ARBA00022679"/>
    </source>
</evidence>
<dbReference type="InterPro" id="IPR023606">
    <property type="entry name" value="CoA-Trfase_III_dom_1_sf"/>
</dbReference>
<organism evidence="2 3">
    <name type="scientific">Lentibacillus salicampi</name>
    <dbReference type="NCBI Taxonomy" id="175306"/>
    <lineage>
        <taxon>Bacteria</taxon>
        <taxon>Bacillati</taxon>
        <taxon>Bacillota</taxon>
        <taxon>Bacilli</taxon>
        <taxon>Bacillales</taxon>
        <taxon>Bacillaceae</taxon>
        <taxon>Lentibacillus</taxon>
    </lineage>
</organism>
<keyword evidence="3" id="KW-1185">Reference proteome</keyword>
<dbReference type="InterPro" id="IPR044855">
    <property type="entry name" value="CoA-Trfase_III_dom3_sf"/>
</dbReference>
<dbReference type="InterPro" id="IPR003673">
    <property type="entry name" value="CoA-Trfase_fam_III"/>
</dbReference>
<reference evidence="2 3" key="1">
    <citation type="submission" date="2019-03" db="EMBL/GenBank/DDBJ databases">
        <title>Genome sequence of Lentibacillus salicampi ATCC BAA-719.</title>
        <authorList>
            <person name="Maclea K.S."/>
            <person name="Simoes Junior M."/>
        </authorList>
    </citation>
    <scope>NUCLEOTIDE SEQUENCE [LARGE SCALE GENOMIC DNA]</scope>
    <source>
        <strain evidence="2 3">ATCC BAA-719</strain>
    </source>
</reference>
<dbReference type="EMBL" id="SRHY01000067">
    <property type="protein sequence ID" value="TFJ91229.1"/>
    <property type="molecule type" value="Genomic_DNA"/>
</dbReference>
<dbReference type="Gene3D" id="3.40.50.10540">
    <property type="entry name" value="Crotonobetainyl-coa:carnitine coa-transferase, domain 1"/>
    <property type="match status" value="1"/>
</dbReference>
<proteinExistence type="predicted"/>
<dbReference type="PANTHER" id="PTHR48207">
    <property type="entry name" value="SUCCINATE--HYDROXYMETHYLGLUTARATE COA-TRANSFERASE"/>
    <property type="match status" value="1"/>
</dbReference>
<keyword evidence="1 2" id="KW-0808">Transferase</keyword>
<dbReference type="InterPro" id="IPR050483">
    <property type="entry name" value="CoA-transferase_III_domain"/>
</dbReference>
<dbReference type="OrthoDB" id="9797653at2"/>
<dbReference type="Proteomes" id="UP000298484">
    <property type="component" value="Unassembled WGS sequence"/>
</dbReference>
<dbReference type="PANTHER" id="PTHR48207:SF3">
    <property type="entry name" value="SUCCINATE--HYDROXYMETHYLGLUTARATE COA-TRANSFERASE"/>
    <property type="match status" value="1"/>
</dbReference>
<sequence length="386" mass="43501">MSTVIAAPFGATLLGDFGAEVIKIELPGKGDPLRGLGPFSDSEPLRWPGLSRNKKSLTLDLRKEEGKEIFKKLVSKSDVVIENFRTGTLEKWGIGYEEIKKWDPDIILTRVTGYGQTGPYADKAGFGTPATAFSGFTYLHGYPDRPPISPSFSLTDYITGIYVAFSTMVALYHRDTTEEGSGQYIDVSLYESVFRMLEFLIADYDQNDIVKERTPGLSGHSAPAGTFKTKDDNWIVLVTSSDRTFERLAQAMNREDLLTDERYSTNVERLSRFEETNKIIADWIQMFNRDDLQSLLDEYGVPVSPIFSIKDIFEDEQYKQRENIIEVNHPRLGKLKMPGIVPKFSDTPGSIKNVGPDLGEHNEGILESLLSYNREDIRRLKKNGII</sequence>